<dbReference type="AlphaFoldDB" id="A0A841HUN5"/>
<gene>
    <name evidence="1" type="ORF">HNQ60_004870</name>
</gene>
<protein>
    <recommendedName>
        <fullName evidence="3">Transporter</fullName>
    </recommendedName>
</protein>
<dbReference type="Proteomes" id="UP000588068">
    <property type="component" value="Unassembled WGS sequence"/>
</dbReference>
<proteinExistence type="predicted"/>
<sequence length="327" mass="35554">MQAALFGLIATASIGDAVGSEISSVKQSLDDAWWTGPIVTPGAGTLPQGHALIEPYLFDVVRYGRFNNEADRQSADRTHSYGSLTYMLYGLTDRFTIGAIPTFGYNDAGNGLDSSGVQFGDFTIQGQYRLSQFREGSRTPTSSIVIQQSFPTGKYDQLGNHPGDGFGAGAYTTMMGLYSQYYFWMPNGRILRTRFNLTYAFSGDADIEDVSVYGTGEGFRGEASPGDVFSVYSSLEYSITSNWVFAMDLIYQHDASTGLHGTQPDPITGSPQAVDEDFGTAWRLGVAPAIEYNWNSRVGLIVGARWFFAGRNTGATITPAIAINMVY</sequence>
<dbReference type="RefSeq" id="WP_184335360.1">
    <property type="nucleotide sequence ID" value="NZ_JACHHZ010000006.1"/>
</dbReference>
<evidence type="ECO:0000313" key="1">
    <source>
        <dbReference type="EMBL" id="MBB6095979.1"/>
    </source>
</evidence>
<keyword evidence="2" id="KW-1185">Reference proteome</keyword>
<comment type="caution">
    <text evidence="1">The sequence shown here is derived from an EMBL/GenBank/DDBJ whole genome shotgun (WGS) entry which is preliminary data.</text>
</comment>
<dbReference type="EMBL" id="JACHHZ010000006">
    <property type="protein sequence ID" value="MBB6095979.1"/>
    <property type="molecule type" value="Genomic_DNA"/>
</dbReference>
<accession>A0A841HUN5</accession>
<evidence type="ECO:0000313" key="2">
    <source>
        <dbReference type="Proteomes" id="UP000588068"/>
    </source>
</evidence>
<name>A0A841HUN5_9GAMM</name>
<evidence type="ECO:0008006" key="3">
    <source>
        <dbReference type="Google" id="ProtNLM"/>
    </source>
</evidence>
<reference evidence="1 2" key="1">
    <citation type="submission" date="2020-08" db="EMBL/GenBank/DDBJ databases">
        <title>Genomic Encyclopedia of Type Strains, Phase IV (KMG-IV): sequencing the most valuable type-strain genomes for metagenomic binning, comparative biology and taxonomic classification.</title>
        <authorList>
            <person name="Goeker M."/>
        </authorList>
    </citation>
    <scope>NUCLEOTIDE SEQUENCE [LARGE SCALE GENOMIC DNA]</scope>
    <source>
        <strain evidence="1 2">DSM 26723</strain>
    </source>
</reference>
<organism evidence="1 2">
    <name type="scientific">Povalibacter uvarum</name>
    <dbReference type="NCBI Taxonomy" id="732238"/>
    <lineage>
        <taxon>Bacteria</taxon>
        <taxon>Pseudomonadati</taxon>
        <taxon>Pseudomonadota</taxon>
        <taxon>Gammaproteobacteria</taxon>
        <taxon>Steroidobacterales</taxon>
        <taxon>Steroidobacteraceae</taxon>
        <taxon>Povalibacter</taxon>
    </lineage>
</organism>